<comment type="similarity">
    <text evidence="1">Belongs to the metallophosphoesterase superfamily. YfcE family.</text>
</comment>
<dbReference type="PANTHER" id="PTHR42850:SF2">
    <property type="entry name" value="BLL5683 PROTEIN"/>
    <property type="match status" value="1"/>
</dbReference>
<dbReference type="AlphaFoldDB" id="A0A8T4IZV3"/>
<evidence type="ECO:0000256" key="1">
    <source>
        <dbReference type="ARBA" id="ARBA00008950"/>
    </source>
</evidence>
<name>A0A8T4IZV3_9ACTN</name>
<sequence>MTSHVAVLSDIHGVLPALEAVLAEPDVRAADRIVLTGDLAAGPLPVETLDALEALGERALWIRGNADRELAEARPTGDPVTDWAAGRVSAAQRERLAALPLTAELDVAGLGRVLFCHATPRDDAEVVLVDSRTERWTEVTAGLDAGVGTVVCGHTHVPFTRVVHGRTVVNPGSVGMPYGRAGAHWALLGPGITLRRTPYDYAAARARIAAASSFPDADAWAEEYVHARSSAEDALAAFGPRDGRCDGQREGRRASPSQRARSAQYWARSVPM</sequence>
<dbReference type="GO" id="GO:0016791">
    <property type="term" value="F:phosphatase activity"/>
    <property type="evidence" value="ECO:0007669"/>
    <property type="project" value="TreeGrafter"/>
</dbReference>
<dbReference type="Gene3D" id="3.60.21.10">
    <property type="match status" value="1"/>
</dbReference>
<organism evidence="4 5">
    <name type="scientific">Streptomyces daliensis</name>
    <dbReference type="NCBI Taxonomy" id="299421"/>
    <lineage>
        <taxon>Bacteria</taxon>
        <taxon>Bacillati</taxon>
        <taxon>Actinomycetota</taxon>
        <taxon>Actinomycetes</taxon>
        <taxon>Kitasatosporales</taxon>
        <taxon>Streptomycetaceae</taxon>
        <taxon>Streptomyces</taxon>
    </lineage>
</organism>
<feature type="compositionally biased region" description="Low complexity" evidence="2">
    <location>
        <begin position="254"/>
        <end position="263"/>
    </location>
</feature>
<evidence type="ECO:0000313" key="5">
    <source>
        <dbReference type="Proteomes" id="UP000675554"/>
    </source>
</evidence>
<evidence type="ECO:0000313" key="4">
    <source>
        <dbReference type="EMBL" id="MBR7676223.1"/>
    </source>
</evidence>
<evidence type="ECO:0000259" key="3">
    <source>
        <dbReference type="Pfam" id="PF12850"/>
    </source>
</evidence>
<dbReference type="Proteomes" id="UP000675554">
    <property type="component" value="Unassembled WGS sequence"/>
</dbReference>
<feature type="region of interest" description="Disordered" evidence="2">
    <location>
        <begin position="238"/>
        <end position="263"/>
    </location>
</feature>
<evidence type="ECO:0000256" key="2">
    <source>
        <dbReference type="SAM" id="MobiDB-lite"/>
    </source>
</evidence>
<protein>
    <submittedName>
        <fullName evidence="4">Metallophosphoesterase family protein</fullName>
    </submittedName>
</protein>
<dbReference type="Pfam" id="PF12850">
    <property type="entry name" value="Metallophos_2"/>
    <property type="match status" value="1"/>
</dbReference>
<dbReference type="EMBL" id="JAGSMN010000621">
    <property type="protein sequence ID" value="MBR7676223.1"/>
    <property type="molecule type" value="Genomic_DNA"/>
</dbReference>
<accession>A0A8T4IZV3</accession>
<dbReference type="SUPFAM" id="SSF56300">
    <property type="entry name" value="Metallo-dependent phosphatases"/>
    <property type="match status" value="1"/>
</dbReference>
<feature type="domain" description="Calcineurin-like phosphoesterase" evidence="3">
    <location>
        <begin position="5"/>
        <end position="187"/>
    </location>
</feature>
<dbReference type="GO" id="GO:0005737">
    <property type="term" value="C:cytoplasm"/>
    <property type="evidence" value="ECO:0007669"/>
    <property type="project" value="TreeGrafter"/>
</dbReference>
<feature type="compositionally biased region" description="Basic and acidic residues" evidence="2">
    <location>
        <begin position="241"/>
        <end position="253"/>
    </location>
</feature>
<proteinExistence type="inferred from homology"/>
<dbReference type="InterPro" id="IPR024654">
    <property type="entry name" value="Calcineurin-like_PHP_lpxH"/>
</dbReference>
<dbReference type="InterPro" id="IPR029052">
    <property type="entry name" value="Metallo-depent_PP-like"/>
</dbReference>
<comment type="caution">
    <text evidence="4">The sequence shown here is derived from an EMBL/GenBank/DDBJ whole genome shotgun (WGS) entry which is preliminary data.</text>
</comment>
<reference evidence="4" key="1">
    <citation type="submission" date="2021-04" db="EMBL/GenBank/DDBJ databases">
        <title>Sequencing of actinobacteria type strains.</title>
        <authorList>
            <person name="Nguyen G.-S."/>
            <person name="Wentzel A."/>
        </authorList>
    </citation>
    <scope>NUCLEOTIDE SEQUENCE</scope>
    <source>
        <strain evidence="4">DSM 42095</strain>
    </source>
</reference>
<dbReference type="PANTHER" id="PTHR42850">
    <property type="entry name" value="METALLOPHOSPHOESTERASE"/>
    <property type="match status" value="1"/>
</dbReference>
<gene>
    <name evidence="4" type="ORF">KDA82_25085</name>
</gene>
<dbReference type="InterPro" id="IPR050126">
    <property type="entry name" value="Ap4A_hydrolase"/>
</dbReference>
<dbReference type="CDD" id="cd00838">
    <property type="entry name" value="MPP_superfamily"/>
    <property type="match status" value="1"/>
</dbReference>
<keyword evidence="5" id="KW-1185">Reference proteome</keyword>